<organism evidence="4 5">
    <name type="scientific">Actinomyces ruminis</name>
    <dbReference type="NCBI Taxonomy" id="1937003"/>
    <lineage>
        <taxon>Bacteria</taxon>
        <taxon>Bacillati</taxon>
        <taxon>Actinomycetota</taxon>
        <taxon>Actinomycetes</taxon>
        <taxon>Actinomycetales</taxon>
        <taxon>Actinomycetaceae</taxon>
        <taxon>Actinomyces</taxon>
    </lineage>
</organism>
<keyword evidence="1" id="KW-0211">Defensin</keyword>
<dbReference type="SUPFAM" id="SSF57095">
    <property type="entry name" value="Scorpion toxin-like"/>
    <property type="match status" value="1"/>
</dbReference>
<dbReference type="NCBIfam" id="NF038042">
    <property type="entry name" value="actinodefensin"/>
    <property type="match status" value="1"/>
</dbReference>
<dbReference type="CDD" id="cd00107">
    <property type="entry name" value="Knot1"/>
    <property type="match status" value="1"/>
</dbReference>
<dbReference type="InterPro" id="IPR001542">
    <property type="entry name" value="Defensin_invertebrate/fungal"/>
</dbReference>
<dbReference type="Gene3D" id="3.30.30.10">
    <property type="entry name" value="Knottin, scorpion toxin-like"/>
    <property type="match status" value="1"/>
</dbReference>
<evidence type="ECO:0000256" key="2">
    <source>
        <dbReference type="ARBA" id="ARBA00023157"/>
    </source>
</evidence>
<feature type="domain" description="Invertebrate defensins family profile" evidence="3">
    <location>
        <begin position="33"/>
        <end position="68"/>
    </location>
</feature>
<dbReference type="RefSeq" id="WP_086615404.1">
    <property type="nucleotide sequence ID" value="NZ_MTPX02000007.1"/>
</dbReference>
<keyword evidence="5" id="KW-1185">Reference proteome</keyword>
<dbReference type="Pfam" id="PF01097">
    <property type="entry name" value="Defensin_2"/>
    <property type="match status" value="1"/>
</dbReference>
<proteinExistence type="predicted"/>
<evidence type="ECO:0000256" key="1">
    <source>
        <dbReference type="ARBA" id="ARBA00022940"/>
    </source>
</evidence>
<keyword evidence="2" id="KW-1015">Disulfide bond</keyword>
<sequence length="68" mass="7794">MRKFIRRSSSLAAASFEQALRSETQAPLEGAEGFGCPNEYKCNRHCKSVNYRGGYCDFWTARLRCTCY</sequence>
<protein>
    <submittedName>
        <fullName evidence="4">Arthropod defensin</fullName>
    </submittedName>
</protein>
<dbReference type="Proteomes" id="UP000194577">
    <property type="component" value="Unassembled WGS sequence"/>
</dbReference>
<evidence type="ECO:0000313" key="5">
    <source>
        <dbReference type="Proteomes" id="UP000194577"/>
    </source>
</evidence>
<evidence type="ECO:0000259" key="3">
    <source>
        <dbReference type="PROSITE" id="PS51378"/>
    </source>
</evidence>
<dbReference type="InterPro" id="IPR003614">
    <property type="entry name" value="Knottins"/>
</dbReference>
<accession>A0ABX4ME25</accession>
<name>A0ABX4ME25_9ACTO</name>
<reference evidence="4 5" key="1">
    <citation type="submission" date="2017-10" db="EMBL/GenBank/DDBJ databases">
        <title>Draft genome sequence of cellulolytic Actinomyces sp CtC72 isolated from cattle rumen fluid.</title>
        <authorList>
            <person name="Joshi A.J."/>
            <person name="Vasudevan G."/>
            <person name="Lanjekar V.B."/>
            <person name="Hivarkar S."/>
            <person name="Engineer A."/>
            <person name="Pore S.D."/>
            <person name="Dhakephalkar P.K."/>
            <person name="Dagar S."/>
        </authorList>
    </citation>
    <scope>NUCLEOTIDE SEQUENCE [LARGE SCALE GENOMIC DNA]</scope>
    <source>
        <strain evidence="5">CtC72</strain>
    </source>
</reference>
<evidence type="ECO:0000313" key="4">
    <source>
        <dbReference type="EMBL" id="PHP53744.1"/>
    </source>
</evidence>
<comment type="caution">
    <text evidence="4">The sequence shown here is derived from an EMBL/GenBank/DDBJ whole genome shotgun (WGS) entry which is preliminary data.</text>
</comment>
<dbReference type="PROSITE" id="PS51378">
    <property type="entry name" value="INVERT_DEFENSINS"/>
    <property type="match status" value="1"/>
</dbReference>
<keyword evidence="1" id="KW-0929">Antimicrobial</keyword>
<dbReference type="InterPro" id="IPR036574">
    <property type="entry name" value="Scorpion_toxin-like_sf"/>
</dbReference>
<gene>
    <name evidence="4" type="ORF">BW737_000795</name>
</gene>
<dbReference type="EMBL" id="MTPX02000007">
    <property type="protein sequence ID" value="PHP53744.1"/>
    <property type="molecule type" value="Genomic_DNA"/>
</dbReference>